<dbReference type="EMBL" id="JBHUOX010000001">
    <property type="protein sequence ID" value="MFD2998747.1"/>
    <property type="molecule type" value="Genomic_DNA"/>
</dbReference>
<dbReference type="Gene3D" id="1.10.260.160">
    <property type="match status" value="1"/>
</dbReference>
<dbReference type="PANTHER" id="PTHR34853">
    <property type="match status" value="1"/>
</dbReference>
<keyword evidence="1" id="KW-0378">Hydrolase</keyword>
<dbReference type="InterPro" id="IPR029058">
    <property type="entry name" value="AB_hydrolase_fold"/>
</dbReference>
<dbReference type="Gene3D" id="3.40.50.1820">
    <property type="entry name" value="alpha/beta hydrolase"/>
    <property type="match status" value="1"/>
</dbReference>
<dbReference type="Pfam" id="PF03583">
    <property type="entry name" value="LIP"/>
    <property type="match status" value="1"/>
</dbReference>
<dbReference type="RefSeq" id="WP_377479007.1">
    <property type="nucleotide sequence ID" value="NZ_JBHUOX010000001.1"/>
</dbReference>
<sequence>MKLIHKTGSLYLLLTMFMLWGCNLISDDNPQPAENEYFVSATTIGTYPKEALQAFALAKEEFRDFVPFVEHDVAFYKIVYNTTYKGEEIEASGLLAVPQNTGSVPGIVSAQHGTMFKQSDAPSNFPVSFSGFELFGAAGYIAVIPDLIGYGVSSDIFHPYYDEEHSAMAVVDMLKAVKYYLQQENIESNGNLFLVGYSEGGYVTLAAQKEIENNPAHELELTAVAAGAGGYDLEGMLDVIATTPSYADPAFLPFIVQSYNITYDWNRPLTDFFQEPYASIIPELFDGTKEREEINSQLPNAPDSLFTPAFYAALQSPADETEIKEALASNSLLDWVPESPTRLYHGTADEAVFYETTVTTFNKFIDEGATNVEFITIPDGMHRTSITPMMFDVLPWFKSFQP</sequence>
<accession>A0ABW6BPE0</accession>
<gene>
    <name evidence="1" type="ORF">ACFS7Z_00100</name>
</gene>
<evidence type="ECO:0000313" key="2">
    <source>
        <dbReference type="Proteomes" id="UP001597641"/>
    </source>
</evidence>
<dbReference type="PANTHER" id="PTHR34853:SF1">
    <property type="entry name" value="LIPASE 5"/>
    <property type="match status" value="1"/>
</dbReference>
<proteinExistence type="predicted"/>
<keyword evidence="2" id="KW-1185">Reference proteome</keyword>
<organism evidence="1 2">
    <name type="scientific">Pontibacter toksunensis</name>
    <dbReference type="NCBI Taxonomy" id="1332631"/>
    <lineage>
        <taxon>Bacteria</taxon>
        <taxon>Pseudomonadati</taxon>
        <taxon>Bacteroidota</taxon>
        <taxon>Cytophagia</taxon>
        <taxon>Cytophagales</taxon>
        <taxon>Hymenobacteraceae</taxon>
        <taxon>Pontibacter</taxon>
    </lineage>
</organism>
<name>A0ABW6BPE0_9BACT</name>
<dbReference type="EC" id="3.4.-.-" evidence="1"/>
<comment type="caution">
    <text evidence="1">The sequence shown here is derived from an EMBL/GenBank/DDBJ whole genome shotgun (WGS) entry which is preliminary data.</text>
</comment>
<dbReference type="SUPFAM" id="SSF53474">
    <property type="entry name" value="alpha/beta-Hydrolases"/>
    <property type="match status" value="1"/>
</dbReference>
<dbReference type="GO" id="GO:0016787">
    <property type="term" value="F:hydrolase activity"/>
    <property type="evidence" value="ECO:0007669"/>
    <property type="project" value="UniProtKB-KW"/>
</dbReference>
<evidence type="ECO:0000313" key="1">
    <source>
        <dbReference type="EMBL" id="MFD2998747.1"/>
    </source>
</evidence>
<dbReference type="PIRSF" id="PIRSF029171">
    <property type="entry name" value="Esterase_LipA"/>
    <property type="match status" value="1"/>
</dbReference>
<protein>
    <submittedName>
        <fullName evidence="1">Alpha/beta hydrolase family protein</fullName>
        <ecNumber evidence="1">3.4.-.-</ecNumber>
    </submittedName>
</protein>
<reference evidence="2" key="1">
    <citation type="journal article" date="2019" name="Int. J. Syst. Evol. Microbiol.">
        <title>The Global Catalogue of Microorganisms (GCM) 10K type strain sequencing project: providing services to taxonomists for standard genome sequencing and annotation.</title>
        <authorList>
            <consortium name="The Broad Institute Genomics Platform"/>
            <consortium name="The Broad Institute Genome Sequencing Center for Infectious Disease"/>
            <person name="Wu L."/>
            <person name="Ma J."/>
        </authorList>
    </citation>
    <scope>NUCLEOTIDE SEQUENCE [LARGE SCALE GENOMIC DNA]</scope>
    <source>
        <strain evidence="2">KCTC 23984</strain>
    </source>
</reference>
<dbReference type="InterPro" id="IPR005152">
    <property type="entry name" value="Lipase_secreted"/>
</dbReference>
<dbReference type="Proteomes" id="UP001597641">
    <property type="component" value="Unassembled WGS sequence"/>
</dbReference>